<name>A0AAV3RRU2_LITER</name>
<evidence type="ECO:0000313" key="2">
    <source>
        <dbReference type="Proteomes" id="UP001454036"/>
    </source>
</evidence>
<keyword evidence="2" id="KW-1185">Reference proteome</keyword>
<proteinExistence type="predicted"/>
<protein>
    <submittedName>
        <fullName evidence="1">Uncharacterized protein</fullName>
    </submittedName>
</protein>
<evidence type="ECO:0000313" key="1">
    <source>
        <dbReference type="EMBL" id="GAA0183109.1"/>
    </source>
</evidence>
<dbReference type="EMBL" id="BAABME010011016">
    <property type="protein sequence ID" value="GAA0183109.1"/>
    <property type="molecule type" value="Genomic_DNA"/>
</dbReference>
<dbReference type="Proteomes" id="UP001454036">
    <property type="component" value="Unassembled WGS sequence"/>
</dbReference>
<sequence length="70" mass="8235">MLTPYAERKLAKWDDKSHHFKVNQLPCSHAIRASREHDLSIYIVVSRLYTLECLRMAYAIPVNPVQHRSE</sequence>
<organism evidence="1 2">
    <name type="scientific">Lithospermum erythrorhizon</name>
    <name type="common">Purple gromwell</name>
    <name type="synonym">Lithospermum officinale var. erythrorhizon</name>
    <dbReference type="NCBI Taxonomy" id="34254"/>
    <lineage>
        <taxon>Eukaryota</taxon>
        <taxon>Viridiplantae</taxon>
        <taxon>Streptophyta</taxon>
        <taxon>Embryophyta</taxon>
        <taxon>Tracheophyta</taxon>
        <taxon>Spermatophyta</taxon>
        <taxon>Magnoliopsida</taxon>
        <taxon>eudicotyledons</taxon>
        <taxon>Gunneridae</taxon>
        <taxon>Pentapetalae</taxon>
        <taxon>asterids</taxon>
        <taxon>lamiids</taxon>
        <taxon>Boraginales</taxon>
        <taxon>Boraginaceae</taxon>
        <taxon>Boraginoideae</taxon>
        <taxon>Lithospermeae</taxon>
        <taxon>Lithospermum</taxon>
    </lineage>
</organism>
<reference evidence="1 2" key="1">
    <citation type="submission" date="2024-01" db="EMBL/GenBank/DDBJ databases">
        <title>The complete chloroplast genome sequence of Lithospermum erythrorhizon: insights into the phylogenetic relationship among Boraginaceae species and the maternal lineages of purple gromwells.</title>
        <authorList>
            <person name="Okada T."/>
            <person name="Watanabe K."/>
        </authorList>
    </citation>
    <scope>NUCLEOTIDE SEQUENCE [LARGE SCALE GENOMIC DNA]</scope>
</reference>
<gene>
    <name evidence="1" type="ORF">LIER_30581</name>
</gene>
<dbReference type="AlphaFoldDB" id="A0AAV3RRU2"/>
<comment type="caution">
    <text evidence="1">The sequence shown here is derived from an EMBL/GenBank/DDBJ whole genome shotgun (WGS) entry which is preliminary data.</text>
</comment>
<accession>A0AAV3RRU2</accession>